<evidence type="ECO:0000313" key="3">
    <source>
        <dbReference type="Proteomes" id="UP000616499"/>
    </source>
</evidence>
<feature type="domain" description="RES" evidence="1">
    <location>
        <begin position="26"/>
        <end position="66"/>
    </location>
</feature>
<proteinExistence type="predicted"/>
<gene>
    <name evidence="2" type="ORF">GCM10009425_46490</name>
</gene>
<dbReference type="EMBL" id="BMNW01000019">
    <property type="protein sequence ID" value="GGM30609.1"/>
    <property type="molecule type" value="Genomic_DNA"/>
</dbReference>
<sequence>MYLMPLSGAVLPDARVEGSKTKTCNGSNRNGAAIAGGRWNHERTPAVYMGFTPAIYSLETFVHTNGEPVKG</sequence>
<evidence type="ECO:0000259" key="1">
    <source>
        <dbReference type="Pfam" id="PF08808"/>
    </source>
</evidence>
<dbReference type="Proteomes" id="UP000616499">
    <property type="component" value="Unassembled WGS sequence"/>
</dbReference>
<comment type="caution">
    <text evidence="2">The sequence shown here is derived from an EMBL/GenBank/DDBJ whole genome shotgun (WGS) entry which is preliminary data.</text>
</comment>
<reference evidence="3" key="1">
    <citation type="journal article" date="2019" name="Int. J. Syst. Evol. Microbiol.">
        <title>The Global Catalogue of Microorganisms (GCM) 10K type strain sequencing project: providing services to taxonomists for standard genome sequencing and annotation.</title>
        <authorList>
            <consortium name="The Broad Institute Genomics Platform"/>
            <consortium name="The Broad Institute Genome Sequencing Center for Infectious Disease"/>
            <person name="Wu L."/>
            <person name="Ma J."/>
        </authorList>
    </citation>
    <scope>NUCLEOTIDE SEQUENCE [LARGE SCALE GENOMIC DNA]</scope>
    <source>
        <strain evidence="3">JCM 13501</strain>
    </source>
</reference>
<organism evidence="2 3">
    <name type="scientific">Pseudomonas asuensis</name>
    <dbReference type="NCBI Taxonomy" id="1825787"/>
    <lineage>
        <taxon>Bacteria</taxon>
        <taxon>Pseudomonadati</taxon>
        <taxon>Pseudomonadota</taxon>
        <taxon>Gammaproteobacteria</taxon>
        <taxon>Pseudomonadales</taxon>
        <taxon>Pseudomonadaceae</taxon>
        <taxon>Pseudomonas</taxon>
    </lineage>
</organism>
<accession>A0ABQ2H4D5</accession>
<keyword evidence="3" id="KW-1185">Reference proteome</keyword>
<evidence type="ECO:0000313" key="2">
    <source>
        <dbReference type="EMBL" id="GGM30609.1"/>
    </source>
</evidence>
<dbReference type="Pfam" id="PF08808">
    <property type="entry name" value="RES"/>
    <property type="match status" value="1"/>
</dbReference>
<protein>
    <recommendedName>
        <fullName evidence="1">RES domain-containing protein</fullName>
    </recommendedName>
</protein>
<name>A0ABQ2H4D5_9PSED</name>
<dbReference type="InterPro" id="IPR014914">
    <property type="entry name" value="RES_dom"/>
</dbReference>